<evidence type="ECO:0000256" key="7">
    <source>
        <dbReference type="ARBA" id="ARBA00047995"/>
    </source>
</evidence>
<dbReference type="EC" id="3.6.4.12" evidence="3"/>
<dbReference type="Pfam" id="PF26066">
    <property type="entry name" value="MCM9_N"/>
    <property type="match status" value="1"/>
</dbReference>
<evidence type="ECO:0000256" key="1">
    <source>
        <dbReference type="ARBA" id="ARBA00004123"/>
    </source>
</evidence>
<name>A0A7R9AUV8_TIMSH</name>
<evidence type="ECO:0000256" key="5">
    <source>
        <dbReference type="ARBA" id="ARBA00022806"/>
    </source>
</evidence>
<protein>
    <recommendedName>
        <fullName evidence="3">DNA helicase</fullName>
        <ecNumber evidence="3">3.6.4.12</ecNumber>
    </recommendedName>
</protein>
<accession>A0A7R9AUV8</accession>
<keyword evidence="5" id="KW-0067">ATP-binding</keyword>
<evidence type="ECO:0000256" key="2">
    <source>
        <dbReference type="ARBA" id="ARBA00008010"/>
    </source>
</evidence>
<comment type="similarity">
    <text evidence="2">Belongs to the MCM family.</text>
</comment>
<proteinExistence type="inferred from homology"/>
<keyword evidence="4" id="KW-0378">Hydrolase</keyword>
<dbReference type="PANTHER" id="PTHR11630:SF48">
    <property type="entry name" value="DNA HELICASE MCM9"/>
    <property type="match status" value="1"/>
</dbReference>
<dbReference type="InterPro" id="IPR058768">
    <property type="entry name" value="MCM9_N"/>
</dbReference>
<dbReference type="EMBL" id="OC001969">
    <property type="protein sequence ID" value="CAD7261032.1"/>
    <property type="molecule type" value="Genomic_DNA"/>
</dbReference>
<dbReference type="InterPro" id="IPR031327">
    <property type="entry name" value="MCM"/>
</dbReference>
<dbReference type="InterPro" id="IPR033762">
    <property type="entry name" value="MCM_OB"/>
</dbReference>
<comment type="catalytic activity">
    <reaction evidence="7">
        <text>ATP + H2O = ADP + phosphate + H(+)</text>
        <dbReference type="Rhea" id="RHEA:13065"/>
        <dbReference type="ChEBI" id="CHEBI:15377"/>
        <dbReference type="ChEBI" id="CHEBI:15378"/>
        <dbReference type="ChEBI" id="CHEBI:30616"/>
        <dbReference type="ChEBI" id="CHEBI:43474"/>
        <dbReference type="ChEBI" id="CHEBI:456216"/>
        <dbReference type="EC" id="3.6.4.12"/>
    </reaction>
</comment>
<organism evidence="10">
    <name type="scientific">Timema shepardi</name>
    <name type="common">Walking stick</name>
    <dbReference type="NCBI Taxonomy" id="629360"/>
    <lineage>
        <taxon>Eukaryota</taxon>
        <taxon>Metazoa</taxon>
        <taxon>Ecdysozoa</taxon>
        <taxon>Arthropoda</taxon>
        <taxon>Hexapoda</taxon>
        <taxon>Insecta</taxon>
        <taxon>Pterygota</taxon>
        <taxon>Neoptera</taxon>
        <taxon>Polyneoptera</taxon>
        <taxon>Phasmatodea</taxon>
        <taxon>Timematodea</taxon>
        <taxon>Timematoidea</taxon>
        <taxon>Timematidae</taxon>
        <taxon>Timema</taxon>
    </lineage>
</organism>
<dbReference type="GO" id="GO:0005524">
    <property type="term" value="F:ATP binding"/>
    <property type="evidence" value="ECO:0007669"/>
    <property type="project" value="InterPro"/>
</dbReference>
<dbReference type="Pfam" id="PF17207">
    <property type="entry name" value="MCM_OB"/>
    <property type="match status" value="1"/>
</dbReference>
<dbReference type="PANTHER" id="PTHR11630">
    <property type="entry name" value="DNA REPLICATION LICENSING FACTOR MCM FAMILY MEMBER"/>
    <property type="match status" value="1"/>
</dbReference>
<feature type="domain" description="MCM OB" evidence="8">
    <location>
        <begin position="349"/>
        <end position="472"/>
    </location>
</feature>
<evidence type="ECO:0000256" key="3">
    <source>
        <dbReference type="ARBA" id="ARBA00012551"/>
    </source>
</evidence>
<dbReference type="GO" id="GO:0005634">
    <property type="term" value="C:nucleus"/>
    <property type="evidence" value="ECO:0007669"/>
    <property type="project" value="UniProtKB-SubCell"/>
</dbReference>
<dbReference type="InterPro" id="IPR012340">
    <property type="entry name" value="NA-bd_OB-fold"/>
</dbReference>
<evidence type="ECO:0000256" key="4">
    <source>
        <dbReference type="ARBA" id="ARBA00022801"/>
    </source>
</evidence>
<evidence type="ECO:0000313" key="10">
    <source>
        <dbReference type="EMBL" id="CAD7261032.1"/>
    </source>
</evidence>
<dbReference type="Gene3D" id="2.20.28.10">
    <property type="match status" value="1"/>
</dbReference>
<dbReference type="AlphaFoldDB" id="A0A7R9AUV8"/>
<dbReference type="SUPFAM" id="SSF50249">
    <property type="entry name" value="Nucleic acid-binding proteins"/>
    <property type="match status" value="1"/>
</dbReference>
<dbReference type="GO" id="GO:0016787">
    <property type="term" value="F:hydrolase activity"/>
    <property type="evidence" value="ECO:0007669"/>
    <property type="project" value="UniProtKB-KW"/>
</dbReference>
<keyword evidence="5" id="KW-0547">Nucleotide-binding</keyword>
<evidence type="ECO:0000259" key="8">
    <source>
        <dbReference type="Pfam" id="PF17207"/>
    </source>
</evidence>
<comment type="subcellular location">
    <subcellularLocation>
        <location evidence="1">Nucleus</location>
    </subcellularLocation>
</comment>
<reference evidence="10" key="1">
    <citation type="submission" date="2020-11" db="EMBL/GenBank/DDBJ databases">
        <authorList>
            <person name="Tran Van P."/>
        </authorList>
    </citation>
    <scope>NUCLEOTIDE SEQUENCE</scope>
</reference>
<feature type="domain" description="MCM9 N-terminal" evidence="9">
    <location>
        <begin position="274"/>
        <end position="336"/>
    </location>
</feature>
<dbReference type="GO" id="GO:0042555">
    <property type="term" value="C:MCM complex"/>
    <property type="evidence" value="ECO:0007669"/>
    <property type="project" value="TreeGrafter"/>
</dbReference>
<keyword evidence="6" id="KW-0539">Nucleus</keyword>
<evidence type="ECO:0000259" key="9">
    <source>
        <dbReference type="Pfam" id="PF26066"/>
    </source>
</evidence>
<dbReference type="GO" id="GO:0017116">
    <property type="term" value="F:single-stranded DNA helicase activity"/>
    <property type="evidence" value="ECO:0007669"/>
    <property type="project" value="TreeGrafter"/>
</dbReference>
<keyword evidence="5" id="KW-0347">Helicase</keyword>
<sequence>MPLVEEFSAANELYYEQMLSVLEWAGKHGSINDEAEATHYLTVLLPALKQLGPKLVLEELELLYNVTYFSVRFIRSLFDTLNFEKVISDPAYKLFLAIRLSDSPENYLALKSFDFSGYNSRRDLLFGIIAHLTSSELVPLQNRVLFQTARKYAFLDNLYINTSFIDALSRYEAFRNQRDRFDENDPNYERLKNLMMFHYGSLYHYGGKTFVDSGYRYIGEFLKAFFENLLNAQELSDEIPSARLTSRVPRLRPQTWGGESQKRDTMSLGRQSCFVTLYENSTELGDCILSNPNDVLLLCDTALVQAQGALVENQPEDIQHILAVKTNIHARMTGLPTCPELHRTIFPHNDDMGCFLQVSGTVVRIVVPKMLEFQRDYICAKCKHNFKVQADYEQFYLLPTPTRCPNPQEQCQGTNFKPVKTIDQFNCRDFQEIKIQEQVTKLKVGTIPRSMWVTLEDDLVDTCKPGDDVIICDEFGACELSVIPFVKLIDRLTTWFAPRPNETVQYHLFTHRRQQIGESIDVFTTDPH</sequence>
<gene>
    <name evidence="10" type="ORF">TSIB3V08_LOCUS5182</name>
</gene>
<evidence type="ECO:0000256" key="6">
    <source>
        <dbReference type="ARBA" id="ARBA00023242"/>
    </source>
</evidence>
<dbReference type="GO" id="GO:0003697">
    <property type="term" value="F:single-stranded DNA binding"/>
    <property type="evidence" value="ECO:0007669"/>
    <property type="project" value="TreeGrafter"/>
</dbReference>
<dbReference type="Gene3D" id="2.40.50.140">
    <property type="entry name" value="Nucleic acid-binding proteins"/>
    <property type="match status" value="1"/>
</dbReference>
<dbReference type="GO" id="GO:0000724">
    <property type="term" value="P:double-strand break repair via homologous recombination"/>
    <property type="evidence" value="ECO:0007669"/>
    <property type="project" value="TreeGrafter"/>
</dbReference>